<evidence type="ECO:0000256" key="3">
    <source>
        <dbReference type="SAM" id="SignalP"/>
    </source>
</evidence>
<feature type="region of interest" description="Disordered" evidence="2">
    <location>
        <begin position="269"/>
        <end position="288"/>
    </location>
</feature>
<dbReference type="RefSeq" id="WP_345972851.1">
    <property type="nucleotide sequence ID" value="NZ_CP147920.1"/>
</dbReference>
<sequence length="288" mass="32596">MLRYLLPCLAAGVLHAGVTDFHTLSNAASAYNGGDYAAAAEGYGMLQSKNDAARFNYGDALYKQQKYKEAADVFTQIRAPELKQKALHNLGNSLANLGKTDEAIKAYEEALKLGKDDDTQYNLDLLKKQKEQEQEQQKEDNQNNQNDQNQSKQNDQQQNKQKQQGDQQNKDQKSQDDASKGEDQQQKKDQQNGEQKEQEKQADGERDKQQESKEQSGKQDEKQQEAERQPEEAPESPETGKQQAAMADPISDMEERKYNQMLDKRGIKTLMIPLSGKGEPHDDETTPW</sequence>
<dbReference type="Gene3D" id="1.25.40.10">
    <property type="entry name" value="Tetratricopeptide repeat domain"/>
    <property type="match status" value="1"/>
</dbReference>
<dbReference type="Pfam" id="PF13432">
    <property type="entry name" value="TPR_16"/>
    <property type="match status" value="1"/>
</dbReference>
<feature type="compositionally biased region" description="Basic and acidic residues" evidence="2">
    <location>
        <begin position="168"/>
        <end position="231"/>
    </location>
</feature>
<protein>
    <submittedName>
        <fullName evidence="4">Tetratricopeptide repeat protein</fullName>
    </submittedName>
</protein>
<organism evidence="4 5">
    <name type="scientific">Sulfurimonas diazotrophicus</name>
    <dbReference type="NCBI Taxonomy" id="3131939"/>
    <lineage>
        <taxon>Bacteria</taxon>
        <taxon>Pseudomonadati</taxon>
        <taxon>Campylobacterota</taxon>
        <taxon>Epsilonproteobacteria</taxon>
        <taxon>Campylobacterales</taxon>
        <taxon>Sulfurimonadaceae</taxon>
        <taxon>Sulfurimonas</taxon>
    </lineage>
</organism>
<name>A0ABZ3HAL0_9BACT</name>
<feature type="compositionally biased region" description="Basic and acidic residues" evidence="2">
    <location>
        <begin position="278"/>
        <end position="288"/>
    </location>
</feature>
<keyword evidence="1" id="KW-0802">TPR repeat</keyword>
<evidence type="ECO:0000256" key="1">
    <source>
        <dbReference type="PROSITE-ProRule" id="PRU00339"/>
    </source>
</evidence>
<dbReference type="PROSITE" id="PS50005">
    <property type="entry name" value="TPR"/>
    <property type="match status" value="1"/>
</dbReference>
<reference evidence="4 5" key="1">
    <citation type="submission" date="2024-03" db="EMBL/GenBank/DDBJ databases">
        <title>Sulfurimonas sp. HSL3-1.</title>
        <authorList>
            <person name="Wang S."/>
        </authorList>
    </citation>
    <scope>NUCLEOTIDE SEQUENCE [LARGE SCALE GENOMIC DNA]</scope>
    <source>
        <strain evidence="4 5">HSL3-1</strain>
    </source>
</reference>
<dbReference type="EMBL" id="CP147920">
    <property type="protein sequence ID" value="XAU15349.1"/>
    <property type="molecule type" value="Genomic_DNA"/>
</dbReference>
<dbReference type="InterPro" id="IPR019734">
    <property type="entry name" value="TPR_rpt"/>
</dbReference>
<dbReference type="Proteomes" id="UP001447842">
    <property type="component" value="Chromosome"/>
</dbReference>
<feature type="chain" id="PRO_5045231395" evidence="3">
    <location>
        <begin position="17"/>
        <end position="288"/>
    </location>
</feature>
<feature type="region of interest" description="Disordered" evidence="2">
    <location>
        <begin position="130"/>
        <end position="258"/>
    </location>
</feature>
<dbReference type="Pfam" id="PF00515">
    <property type="entry name" value="TPR_1"/>
    <property type="match status" value="1"/>
</dbReference>
<gene>
    <name evidence="4" type="ORF">WCY31_01310</name>
</gene>
<feature type="compositionally biased region" description="Low complexity" evidence="2">
    <location>
        <begin position="142"/>
        <end position="167"/>
    </location>
</feature>
<proteinExistence type="predicted"/>
<feature type="compositionally biased region" description="Basic and acidic residues" evidence="2">
    <location>
        <begin position="130"/>
        <end position="141"/>
    </location>
</feature>
<dbReference type="SUPFAM" id="SSF48452">
    <property type="entry name" value="TPR-like"/>
    <property type="match status" value="1"/>
</dbReference>
<accession>A0ABZ3HAL0</accession>
<feature type="repeat" description="TPR" evidence="1">
    <location>
        <begin position="84"/>
        <end position="117"/>
    </location>
</feature>
<feature type="signal peptide" evidence="3">
    <location>
        <begin position="1"/>
        <end position="16"/>
    </location>
</feature>
<dbReference type="InterPro" id="IPR011990">
    <property type="entry name" value="TPR-like_helical_dom_sf"/>
</dbReference>
<keyword evidence="3" id="KW-0732">Signal</keyword>
<evidence type="ECO:0000313" key="4">
    <source>
        <dbReference type="EMBL" id="XAU15349.1"/>
    </source>
</evidence>
<keyword evidence="5" id="KW-1185">Reference proteome</keyword>
<dbReference type="SMART" id="SM00028">
    <property type="entry name" value="TPR"/>
    <property type="match status" value="1"/>
</dbReference>
<evidence type="ECO:0000256" key="2">
    <source>
        <dbReference type="SAM" id="MobiDB-lite"/>
    </source>
</evidence>
<dbReference type="PROSITE" id="PS50293">
    <property type="entry name" value="TPR_REGION"/>
    <property type="match status" value="1"/>
</dbReference>
<evidence type="ECO:0000313" key="5">
    <source>
        <dbReference type="Proteomes" id="UP001447842"/>
    </source>
</evidence>